<evidence type="ECO:0000313" key="3">
    <source>
        <dbReference type="EMBL" id="MEO9246073.1"/>
    </source>
</evidence>
<dbReference type="InterPro" id="IPR036866">
    <property type="entry name" value="RibonucZ/Hydroxyglut_hydro"/>
</dbReference>
<dbReference type="PANTHER" id="PTHR30619:SF1">
    <property type="entry name" value="RECOMBINATION PROTEIN 2"/>
    <property type="match status" value="1"/>
</dbReference>
<dbReference type="CDD" id="cd07731">
    <property type="entry name" value="ComA-like_MBL-fold"/>
    <property type="match status" value="1"/>
</dbReference>
<proteinExistence type="predicted"/>
<dbReference type="InterPro" id="IPR052159">
    <property type="entry name" value="Competence_DNA_uptake"/>
</dbReference>
<dbReference type="Proteomes" id="UP001484097">
    <property type="component" value="Unassembled WGS sequence"/>
</dbReference>
<dbReference type="RefSeq" id="WP_347917984.1">
    <property type="nucleotide sequence ID" value="NZ_JBDXMX010000001.1"/>
</dbReference>
<comment type="caution">
    <text evidence="3">The sequence shown here is derived from an EMBL/GenBank/DDBJ whole genome shotgun (WGS) entry which is preliminary data.</text>
</comment>
<protein>
    <submittedName>
        <fullName evidence="3">MBL fold metallo-hydrolase</fullName>
    </submittedName>
</protein>
<feature type="region of interest" description="Disordered" evidence="1">
    <location>
        <begin position="253"/>
        <end position="274"/>
    </location>
</feature>
<gene>
    <name evidence="3" type="ORF">ABDK96_00040</name>
</gene>
<dbReference type="SUPFAM" id="SSF56281">
    <property type="entry name" value="Metallo-hydrolase/oxidoreductase"/>
    <property type="match status" value="1"/>
</dbReference>
<feature type="region of interest" description="Disordered" evidence="1">
    <location>
        <begin position="93"/>
        <end position="116"/>
    </location>
</feature>
<sequence length="274" mass="28571">MIAPPSGTLPDDWSLAACDVGQGDMLVLRTGKRSGMVVDTGPDPAAARACLDRIGVQRVDLLVLSHLHQDHAGGTEAVLDCCRPSAVLFSSRGEGAVPPRARIPEPGDRGSVGDRPTSGWQVDWTVLAADPAADNENDASLQMVATVLTADGSYTVMLTGDMEEEASAALLEQGTFPDSVDVLKVAHHGARNGGNEMVRAVDPAVSVVQVGRDNSYGHPHPSVIAELERHGPVIRTDRHGTTVLSLRDGQLVPTLTGSRAPETAGRGGQSGEDG</sequence>
<evidence type="ECO:0000256" key="1">
    <source>
        <dbReference type="SAM" id="MobiDB-lite"/>
    </source>
</evidence>
<reference evidence="3 4" key="1">
    <citation type="submission" date="2024-05" db="EMBL/GenBank/DDBJ databases">
        <authorList>
            <person name="Yi C."/>
        </authorList>
    </citation>
    <scope>NUCLEOTIDE SEQUENCE [LARGE SCALE GENOMIC DNA]</scope>
    <source>
        <strain evidence="3 4">XS13</strain>
    </source>
</reference>
<keyword evidence="4" id="KW-1185">Reference proteome</keyword>
<accession>A0ABV0ID39</accession>
<feature type="compositionally biased region" description="Basic and acidic residues" evidence="1">
    <location>
        <begin position="102"/>
        <end position="112"/>
    </location>
</feature>
<evidence type="ECO:0000259" key="2">
    <source>
        <dbReference type="SMART" id="SM00849"/>
    </source>
</evidence>
<dbReference type="EMBL" id="JBDXMX010000001">
    <property type="protein sequence ID" value="MEO9246073.1"/>
    <property type="molecule type" value="Genomic_DNA"/>
</dbReference>
<name>A0ABV0ID39_9MICC</name>
<dbReference type="Pfam" id="PF00753">
    <property type="entry name" value="Lactamase_B"/>
    <property type="match status" value="1"/>
</dbReference>
<feature type="domain" description="Metallo-beta-lactamase" evidence="2">
    <location>
        <begin position="22"/>
        <end position="212"/>
    </location>
</feature>
<dbReference type="InterPro" id="IPR035681">
    <property type="entry name" value="ComA-like_MBL"/>
</dbReference>
<evidence type="ECO:0000313" key="4">
    <source>
        <dbReference type="Proteomes" id="UP001484097"/>
    </source>
</evidence>
<dbReference type="Gene3D" id="3.60.15.10">
    <property type="entry name" value="Ribonuclease Z/Hydroxyacylglutathione hydrolase-like"/>
    <property type="match status" value="1"/>
</dbReference>
<dbReference type="InterPro" id="IPR001279">
    <property type="entry name" value="Metallo-B-lactamas"/>
</dbReference>
<dbReference type="SMART" id="SM00849">
    <property type="entry name" value="Lactamase_B"/>
    <property type="match status" value="1"/>
</dbReference>
<organism evidence="3 4">
    <name type="scientific">Citricoccus nitrophenolicus</name>
    <dbReference type="NCBI Taxonomy" id="863575"/>
    <lineage>
        <taxon>Bacteria</taxon>
        <taxon>Bacillati</taxon>
        <taxon>Actinomycetota</taxon>
        <taxon>Actinomycetes</taxon>
        <taxon>Micrococcales</taxon>
        <taxon>Micrococcaceae</taxon>
        <taxon>Citricoccus</taxon>
    </lineage>
</organism>
<feature type="compositionally biased region" description="Gly residues" evidence="1">
    <location>
        <begin position="265"/>
        <end position="274"/>
    </location>
</feature>
<dbReference type="PANTHER" id="PTHR30619">
    <property type="entry name" value="DNA INTERNALIZATION/COMPETENCE PROTEIN COMEC/REC2"/>
    <property type="match status" value="1"/>
</dbReference>